<evidence type="ECO:0000313" key="6">
    <source>
        <dbReference type="Proteomes" id="UP000581206"/>
    </source>
</evidence>
<dbReference type="InterPro" id="IPR050336">
    <property type="entry name" value="Chromosome_partition/occlusion"/>
</dbReference>
<dbReference type="PANTHER" id="PTHR33375">
    <property type="entry name" value="CHROMOSOME-PARTITIONING PROTEIN PARB-RELATED"/>
    <property type="match status" value="1"/>
</dbReference>
<dbReference type="RefSeq" id="WP_168631436.1">
    <property type="nucleotide sequence ID" value="NZ_BONL01000036.1"/>
</dbReference>
<comment type="similarity">
    <text evidence="1">Belongs to the ParB family.</text>
</comment>
<dbReference type="GO" id="GO:0005694">
    <property type="term" value="C:chromosome"/>
    <property type="evidence" value="ECO:0007669"/>
    <property type="project" value="TreeGrafter"/>
</dbReference>
<dbReference type="InterPro" id="IPR003115">
    <property type="entry name" value="ParB_N"/>
</dbReference>
<dbReference type="Proteomes" id="UP000581206">
    <property type="component" value="Unassembled WGS sequence"/>
</dbReference>
<feature type="domain" description="ParB-like N-terminal" evidence="4">
    <location>
        <begin position="28"/>
        <end position="118"/>
    </location>
</feature>
<gene>
    <name evidence="5" type="ORF">HGA03_16665</name>
</gene>
<dbReference type="InterPro" id="IPR004437">
    <property type="entry name" value="ParB/RepB/Spo0J"/>
</dbReference>
<reference evidence="5 6" key="1">
    <citation type="submission" date="2020-04" db="EMBL/GenBank/DDBJ databases">
        <title>MicrobeNet Type strains.</title>
        <authorList>
            <person name="Nicholson A.C."/>
        </authorList>
    </citation>
    <scope>NUCLEOTIDE SEQUENCE [LARGE SCALE GENOMIC DNA]</scope>
    <source>
        <strain evidence="5 6">ATCC BAA-788</strain>
    </source>
</reference>
<dbReference type="GO" id="GO:0003677">
    <property type="term" value="F:DNA binding"/>
    <property type="evidence" value="ECO:0007669"/>
    <property type="project" value="InterPro"/>
</dbReference>
<dbReference type="SUPFAM" id="SSF109709">
    <property type="entry name" value="KorB DNA-binding domain-like"/>
    <property type="match status" value="1"/>
</dbReference>
<feature type="compositionally biased region" description="Acidic residues" evidence="3">
    <location>
        <begin position="489"/>
        <end position="533"/>
    </location>
</feature>
<evidence type="ECO:0000256" key="1">
    <source>
        <dbReference type="ARBA" id="ARBA00006295"/>
    </source>
</evidence>
<organism evidence="5 6">
    <name type="scientific">Cellulomonas denverensis</name>
    <dbReference type="NCBI Taxonomy" id="264297"/>
    <lineage>
        <taxon>Bacteria</taxon>
        <taxon>Bacillati</taxon>
        <taxon>Actinomycetota</taxon>
        <taxon>Actinomycetes</taxon>
        <taxon>Micrococcales</taxon>
        <taxon>Cellulomonadaceae</taxon>
        <taxon>Cellulomonas</taxon>
    </lineage>
</organism>
<dbReference type="SUPFAM" id="SSF110849">
    <property type="entry name" value="ParB/Sulfiredoxin"/>
    <property type="match status" value="1"/>
</dbReference>
<sequence>MTTSTTTRPVDTIAEALATEGAPAAEFAHLNPRDLVIEANVRGDESVDLNPGFIGSIRQYGVLMPILVVRQADGTLHVRAGKRRTLGAVAADAPTVPARIIDAGPGAERLVQQIIENDQRKDFTEAERVAGYAQMALDFGMSAGQIAGRLGRTRREVTNALRVAKSEPARQAVAAGLTIDQAATIAAFEDHPEIVERLTGIALNDPDDLAHEAQAERDDLATARAHAAARARMIEDLTGDGITILDAGPTSDDTQMRHLSHLRQDDGRTRINPEDHEACPGHAAYIGTPYWSDEPVTHYVCTDYQAYGHKIPSYEQHTITASGGGMTDEQKAERRRIIDGNKAWRSATTVRREWLATFAARKSAPKGAAAMLGYVVTHRADDLIRASREGHRMARDLLGLNAQAYGGRQAISDALDAAAPGRQQVIALTVALAAIEDATDDHTWRHPVSHVARYLTTIESWGYTLAAIEREAITGRQPTTDEPAPAAEPDVDEPDAGNDATLTDDEPQDVSDTDDLADGATDDLDLGEYEDQD</sequence>
<dbReference type="Gene3D" id="1.10.10.2830">
    <property type="match status" value="1"/>
</dbReference>
<dbReference type="Pfam" id="PF17762">
    <property type="entry name" value="HTH_ParB"/>
    <property type="match status" value="1"/>
</dbReference>
<dbReference type="GO" id="GO:0045881">
    <property type="term" value="P:positive regulation of sporulation resulting in formation of a cellular spore"/>
    <property type="evidence" value="ECO:0007669"/>
    <property type="project" value="TreeGrafter"/>
</dbReference>
<dbReference type="Gene3D" id="3.90.1530.30">
    <property type="match status" value="1"/>
</dbReference>
<evidence type="ECO:0000259" key="4">
    <source>
        <dbReference type="SMART" id="SM00470"/>
    </source>
</evidence>
<dbReference type="GO" id="GO:0007059">
    <property type="term" value="P:chromosome segregation"/>
    <property type="evidence" value="ECO:0007669"/>
    <property type="project" value="UniProtKB-KW"/>
</dbReference>
<dbReference type="NCBIfam" id="TIGR00180">
    <property type="entry name" value="parB_part"/>
    <property type="match status" value="1"/>
</dbReference>
<dbReference type="SMART" id="SM00470">
    <property type="entry name" value="ParB"/>
    <property type="match status" value="1"/>
</dbReference>
<dbReference type="AlphaFoldDB" id="A0A7X6KY30"/>
<evidence type="ECO:0000256" key="3">
    <source>
        <dbReference type="SAM" id="MobiDB-lite"/>
    </source>
</evidence>
<proteinExistence type="inferred from homology"/>
<feature type="region of interest" description="Disordered" evidence="3">
    <location>
        <begin position="474"/>
        <end position="533"/>
    </location>
</feature>
<keyword evidence="2" id="KW-0159">Chromosome partition</keyword>
<dbReference type="InterPro" id="IPR036086">
    <property type="entry name" value="ParB/Sulfiredoxin_sf"/>
</dbReference>
<protein>
    <submittedName>
        <fullName evidence="5">ParB/RepB/Spo0J family partition protein</fullName>
    </submittedName>
</protein>
<evidence type="ECO:0000313" key="5">
    <source>
        <dbReference type="EMBL" id="NKY24301.1"/>
    </source>
</evidence>
<comment type="caution">
    <text evidence="5">The sequence shown here is derived from an EMBL/GenBank/DDBJ whole genome shotgun (WGS) entry which is preliminary data.</text>
</comment>
<evidence type="ECO:0000256" key="2">
    <source>
        <dbReference type="ARBA" id="ARBA00022829"/>
    </source>
</evidence>
<dbReference type="InterPro" id="IPR041468">
    <property type="entry name" value="HTH_ParB/Spo0J"/>
</dbReference>
<name>A0A7X6KY30_9CELL</name>
<keyword evidence="6" id="KW-1185">Reference proteome</keyword>
<accession>A0A7X6KY30</accession>
<dbReference type="PANTHER" id="PTHR33375:SF1">
    <property type="entry name" value="CHROMOSOME-PARTITIONING PROTEIN PARB-RELATED"/>
    <property type="match status" value="1"/>
</dbReference>
<dbReference type="EMBL" id="JAAXOX010000014">
    <property type="protein sequence ID" value="NKY24301.1"/>
    <property type="molecule type" value="Genomic_DNA"/>
</dbReference>